<dbReference type="GO" id="GO:0016740">
    <property type="term" value="F:transferase activity"/>
    <property type="evidence" value="ECO:0007669"/>
    <property type="project" value="UniProtKB-KW"/>
</dbReference>
<dbReference type="SUPFAM" id="SSF47616">
    <property type="entry name" value="GST C-terminal domain-like"/>
    <property type="match status" value="1"/>
</dbReference>
<reference evidence="1 2" key="1">
    <citation type="submission" date="2018-02" db="EMBL/GenBank/DDBJ databases">
        <title>Insights into the biology of acidophilic members of the Acidiferrobacteraceae family derived from comparative genomic analyses.</title>
        <authorList>
            <person name="Issotta F."/>
            <person name="Thyssen C."/>
            <person name="Mena C."/>
            <person name="Moya A."/>
            <person name="Bellenberg S."/>
            <person name="Sproer C."/>
            <person name="Covarrubias P.C."/>
            <person name="Sand W."/>
            <person name="Quatrini R."/>
            <person name="Vera M."/>
        </authorList>
    </citation>
    <scope>NUCLEOTIDE SEQUENCE [LARGE SCALE GENOMIC DNA]</scope>
    <source>
        <strain evidence="2">m-1</strain>
    </source>
</reference>
<dbReference type="PROSITE" id="PS50404">
    <property type="entry name" value="GST_NTER"/>
    <property type="match status" value="1"/>
</dbReference>
<dbReference type="Gene3D" id="3.40.30.10">
    <property type="entry name" value="Glutaredoxin"/>
    <property type="match status" value="1"/>
</dbReference>
<name>A0A1C2G0C6_9GAMM</name>
<gene>
    <name evidence="1" type="ORF">C4900_11575</name>
</gene>
<dbReference type="SUPFAM" id="SSF52833">
    <property type="entry name" value="Thioredoxin-like"/>
    <property type="match status" value="1"/>
</dbReference>
<dbReference type="InterPro" id="IPR040079">
    <property type="entry name" value="Glutathione_S-Trfase"/>
</dbReference>
<evidence type="ECO:0000313" key="2">
    <source>
        <dbReference type="Proteomes" id="UP000253250"/>
    </source>
</evidence>
<dbReference type="SFLD" id="SFLDG00358">
    <property type="entry name" value="Main_(cytGST)"/>
    <property type="match status" value="1"/>
</dbReference>
<proteinExistence type="predicted"/>
<dbReference type="CDD" id="cd03057">
    <property type="entry name" value="GST_N_Beta"/>
    <property type="match status" value="1"/>
</dbReference>
<dbReference type="PROSITE" id="PS50405">
    <property type="entry name" value="GST_CTER"/>
    <property type="match status" value="1"/>
</dbReference>
<dbReference type="InterPro" id="IPR010987">
    <property type="entry name" value="Glutathione-S-Trfase_C-like"/>
</dbReference>
<sequence length="213" mass="23422">MILFYAAGASSLAPHILLRETGAPFTLERVDLATKRWRNGDYREVTPKAYVPALRLDDGDILTECAVILSYIADQAPGQGLMPLAGSRARYHACAWLNFLATEIHGNFITPDRHGGVAANFLANTAEGQAASRALVAPRLDYIDRMLNGRRFLTGESFAAPDAYLFVMLTWALRIELDLAPWARLADYFARIAARPAVSMARQIEGPPHALKP</sequence>
<dbReference type="PANTHER" id="PTHR44051">
    <property type="entry name" value="GLUTATHIONE S-TRANSFERASE-RELATED"/>
    <property type="match status" value="1"/>
</dbReference>
<dbReference type="PANTHER" id="PTHR44051:SF8">
    <property type="entry name" value="GLUTATHIONE S-TRANSFERASE GSTA"/>
    <property type="match status" value="1"/>
</dbReference>
<dbReference type="SFLD" id="SFLDS00019">
    <property type="entry name" value="Glutathione_Transferase_(cytos"/>
    <property type="match status" value="1"/>
</dbReference>
<evidence type="ECO:0000313" key="1">
    <source>
        <dbReference type="EMBL" id="RCN57196.1"/>
    </source>
</evidence>
<protein>
    <submittedName>
        <fullName evidence="1">Glutathione S-transferase</fullName>
    </submittedName>
</protein>
<dbReference type="STRING" id="163359.A9R16_14230"/>
<organism evidence="1 2">
    <name type="scientific">Acidiferrobacter thiooxydans</name>
    <dbReference type="NCBI Taxonomy" id="163359"/>
    <lineage>
        <taxon>Bacteria</taxon>
        <taxon>Pseudomonadati</taxon>
        <taxon>Pseudomonadota</taxon>
        <taxon>Gammaproteobacteria</taxon>
        <taxon>Acidiferrobacterales</taxon>
        <taxon>Acidiferrobacteraceae</taxon>
        <taxon>Acidiferrobacter</taxon>
    </lineage>
</organism>
<comment type="caution">
    <text evidence="1">The sequence shown here is derived from an EMBL/GenBank/DDBJ whole genome shotgun (WGS) entry which is preliminary data.</text>
</comment>
<dbReference type="InterPro" id="IPR004045">
    <property type="entry name" value="Glutathione_S-Trfase_N"/>
</dbReference>
<dbReference type="CDD" id="cd03188">
    <property type="entry name" value="GST_C_Beta"/>
    <property type="match status" value="1"/>
</dbReference>
<dbReference type="OrthoDB" id="8772754at2"/>
<dbReference type="Proteomes" id="UP000253250">
    <property type="component" value="Unassembled WGS sequence"/>
</dbReference>
<dbReference type="AlphaFoldDB" id="A0A1C2G0C6"/>
<keyword evidence="1" id="KW-0808">Transferase</keyword>
<keyword evidence="2" id="KW-1185">Reference proteome</keyword>
<dbReference type="Pfam" id="PF13409">
    <property type="entry name" value="GST_N_2"/>
    <property type="match status" value="1"/>
</dbReference>
<dbReference type="Gene3D" id="1.20.1050.10">
    <property type="match status" value="1"/>
</dbReference>
<accession>A0A1C2G0C6</accession>
<dbReference type="SFLD" id="SFLDG01150">
    <property type="entry name" value="Main.1:_Beta-like"/>
    <property type="match status" value="1"/>
</dbReference>
<dbReference type="EMBL" id="PSYR01000002">
    <property type="protein sequence ID" value="RCN57196.1"/>
    <property type="molecule type" value="Genomic_DNA"/>
</dbReference>
<dbReference type="InterPro" id="IPR036249">
    <property type="entry name" value="Thioredoxin-like_sf"/>
</dbReference>
<dbReference type="Pfam" id="PF00043">
    <property type="entry name" value="GST_C"/>
    <property type="match status" value="1"/>
</dbReference>
<dbReference type="InterPro" id="IPR004046">
    <property type="entry name" value="GST_C"/>
</dbReference>
<dbReference type="InterPro" id="IPR036282">
    <property type="entry name" value="Glutathione-S-Trfase_C_sf"/>
</dbReference>